<evidence type="ECO:0000313" key="3">
    <source>
        <dbReference type="EMBL" id="RGV75971.1"/>
    </source>
</evidence>
<evidence type="ECO:0000313" key="4">
    <source>
        <dbReference type="Proteomes" id="UP000284543"/>
    </source>
</evidence>
<sequence>MRKRGKQLVSLILAGALAGSLAGCMPTQSKETAAAPAKTQDTKAAENAAGADPEAAGADTEAAASADMEVNTTDPITLRFNWWGGDSRHEKTLKAIEAFEAKYPNITVEAEYEAFNGHEEKISLALNAGSAADVVQLNMDWVFAYSPNGDTFYDLNKVSNIIDLSNYDDSDKAFYTVNGALQALPIANTGRGFIWNKTTYDKVGAKIPTTLDELYEAGEKFAAYEDGSYYPFACADYVKVHLMIYYLQCKYGRDWIKDNALQYSKEEIAEGLNFIKELEDRHIIPDSEKLAGEGTSELLETSESWINGHYGGAMCWDTNIAKYVDAVTDGEIVVGDMINMGEYHGGPIKASQVIAITSTSEHPVEAAALIQFLFGDEEGAVILGDSRGIPCNKNAVKYVETEGSLVAEMNEKLMAWSAFKLDIFTERAALKAPDGVYTLAIQSLSYGEEDAAACADMLIDGINREIETATAQ</sequence>
<feature type="region of interest" description="Disordered" evidence="1">
    <location>
        <begin position="32"/>
        <end position="68"/>
    </location>
</feature>
<proteinExistence type="predicted"/>
<dbReference type="Pfam" id="PF13416">
    <property type="entry name" value="SBP_bac_8"/>
    <property type="match status" value="1"/>
</dbReference>
<dbReference type="InterPro" id="IPR050490">
    <property type="entry name" value="Bact_solute-bd_prot1"/>
</dbReference>
<evidence type="ECO:0000256" key="1">
    <source>
        <dbReference type="SAM" id="MobiDB-lite"/>
    </source>
</evidence>
<keyword evidence="2" id="KW-0732">Signal</keyword>
<comment type="caution">
    <text evidence="3">The sequence shown here is derived from an EMBL/GenBank/DDBJ whole genome shotgun (WGS) entry which is preliminary data.</text>
</comment>
<dbReference type="KEGG" id="cbol:CGC65_19875"/>
<dbReference type="Proteomes" id="UP000284543">
    <property type="component" value="Unassembled WGS sequence"/>
</dbReference>
<dbReference type="AlphaFoldDB" id="A0A412Z7F0"/>
<dbReference type="InterPro" id="IPR006059">
    <property type="entry name" value="SBP"/>
</dbReference>
<accession>A0A412Z7F0</accession>
<feature type="signal peptide" evidence="2">
    <location>
        <begin position="1"/>
        <end position="22"/>
    </location>
</feature>
<reference evidence="3 4" key="1">
    <citation type="submission" date="2018-08" db="EMBL/GenBank/DDBJ databases">
        <title>A genome reference for cultivated species of the human gut microbiota.</title>
        <authorList>
            <person name="Zou Y."/>
            <person name="Xue W."/>
            <person name="Luo G."/>
        </authorList>
    </citation>
    <scope>NUCLEOTIDE SEQUENCE [LARGE SCALE GENOMIC DNA]</scope>
    <source>
        <strain evidence="3 4">AF14-18</strain>
    </source>
</reference>
<feature type="chain" id="PRO_5039728552" evidence="2">
    <location>
        <begin position="23"/>
        <end position="472"/>
    </location>
</feature>
<protein>
    <submittedName>
        <fullName evidence="3">Carbohydrate ABC transporter substrate-binding protein</fullName>
    </submittedName>
</protein>
<evidence type="ECO:0000256" key="2">
    <source>
        <dbReference type="SAM" id="SignalP"/>
    </source>
</evidence>
<dbReference type="PROSITE" id="PS51257">
    <property type="entry name" value="PROKAR_LIPOPROTEIN"/>
    <property type="match status" value="1"/>
</dbReference>
<dbReference type="RefSeq" id="WP_002565142.1">
    <property type="nucleotide sequence ID" value="NZ_CABKUK010000001.1"/>
</dbReference>
<organism evidence="3 4">
    <name type="scientific">Enterocloster bolteae</name>
    <dbReference type="NCBI Taxonomy" id="208479"/>
    <lineage>
        <taxon>Bacteria</taxon>
        <taxon>Bacillati</taxon>
        <taxon>Bacillota</taxon>
        <taxon>Clostridia</taxon>
        <taxon>Lachnospirales</taxon>
        <taxon>Lachnospiraceae</taxon>
        <taxon>Enterocloster</taxon>
    </lineage>
</organism>
<feature type="compositionally biased region" description="Low complexity" evidence="1">
    <location>
        <begin position="45"/>
        <end position="67"/>
    </location>
</feature>
<dbReference type="Gene3D" id="3.40.190.10">
    <property type="entry name" value="Periplasmic binding protein-like II"/>
    <property type="match status" value="2"/>
</dbReference>
<name>A0A412Z7F0_9FIRM</name>
<dbReference type="PANTHER" id="PTHR43649">
    <property type="entry name" value="ARABINOSE-BINDING PROTEIN-RELATED"/>
    <property type="match status" value="1"/>
</dbReference>
<dbReference type="PANTHER" id="PTHR43649:SF11">
    <property type="entry name" value="ABC TRANSPORTER SUBSTRATE-BINDING PROTEIN YESO-RELATED"/>
    <property type="match status" value="1"/>
</dbReference>
<dbReference type="EMBL" id="QRZM01000004">
    <property type="protein sequence ID" value="RGV75971.1"/>
    <property type="molecule type" value="Genomic_DNA"/>
</dbReference>
<gene>
    <name evidence="3" type="ORF">DWW02_11335</name>
</gene>
<dbReference type="SUPFAM" id="SSF53850">
    <property type="entry name" value="Periplasmic binding protein-like II"/>
    <property type="match status" value="1"/>
</dbReference>